<proteinExistence type="predicted"/>
<protein>
    <submittedName>
        <fullName evidence="1">Uncharacterized protein</fullName>
    </submittedName>
</protein>
<reference evidence="1" key="2">
    <citation type="submission" date="2022-06" db="UniProtKB">
        <authorList>
            <consortium name="EnsemblMetazoa"/>
        </authorList>
    </citation>
    <scope>IDENTIFICATION</scope>
    <source>
        <strain evidence="1">PS312</strain>
    </source>
</reference>
<name>A0A2A6BCX8_PRIPA</name>
<accession>A0A2A6BCX8</accession>
<organism evidence="1 2">
    <name type="scientific">Pristionchus pacificus</name>
    <name type="common">Parasitic nematode worm</name>
    <dbReference type="NCBI Taxonomy" id="54126"/>
    <lineage>
        <taxon>Eukaryota</taxon>
        <taxon>Metazoa</taxon>
        <taxon>Ecdysozoa</taxon>
        <taxon>Nematoda</taxon>
        <taxon>Chromadorea</taxon>
        <taxon>Rhabditida</taxon>
        <taxon>Rhabditina</taxon>
        <taxon>Diplogasteromorpha</taxon>
        <taxon>Diplogasteroidea</taxon>
        <taxon>Neodiplogasteridae</taxon>
        <taxon>Pristionchus</taxon>
    </lineage>
</organism>
<evidence type="ECO:0000313" key="2">
    <source>
        <dbReference type="Proteomes" id="UP000005239"/>
    </source>
</evidence>
<evidence type="ECO:0000313" key="1">
    <source>
        <dbReference type="EnsemblMetazoa" id="PPA45027.1"/>
    </source>
</evidence>
<reference evidence="2" key="1">
    <citation type="journal article" date="2008" name="Nat. Genet.">
        <title>The Pristionchus pacificus genome provides a unique perspective on nematode lifestyle and parasitism.</title>
        <authorList>
            <person name="Dieterich C."/>
            <person name="Clifton S.W."/>
            <person name="Schuster L.N."/>
            <person name="Chinwalla A."/>
            <person name="Delehaunty K."/>
            <person name="Dinkelacker I."/>
            <person name="Fulton L."/>
            <person name="Fulton R."/>
            <person name="Godfrey J."/>
            <person name="Minx P."/>
            <person name="Mitreva M."/>
            <person name="Roeseler W."/>
            <person name="Tian H."/>
            <person name="Witte H."/>
            <person name="Yang S.P."/>
            <person name="Wilson R.K."/>
            <person name="Sommer R.J."/>
        </authorList>
    </citation>
    <scope>NUCLEOTIDE SEQUENCE [LARGE SCALE GENOMIC DNA]</scope>
    <source>
        <strain evidence="2">PS312</strain>
    </source>
</reference>
<dbReference type="Proteomes" id="UP000005239">
    <property type="component" value="Unassembled WGS sequence"/>
</dbReference>
<keyword evidence="2" id="KW-1185">Reference proteome</keyword>
<dbReference type="EnsemblMetazoa" id="PPA45027.1">
    <property type="protein sequence ID" value="PPA45027.1"/>
    <property type="gene ID" value="WBGene00283396"/>
</dbReference>
<sequence>MWVAQTTSSLVLSAYEGDITNKKMADDPSSPRPSHPSGQPLPKDDDQPTDQPSPAELYARPQTLEELRAQIRSLYPVTPPPSPIRRSYRSRQTAATSSCPNITEFAQVRHAREMDVLFPLIVSLKFDLEMCKNEYATEDCVRQKNLFDKMRCYVSKYKELQKMEDLEYPIRFVKPLKKSMRRRSHSH</sequence>
<accession>A0A8R1V2Q5</accession>
<gene>
    <name evidence="1" type="primary">WBGene00283396</name>
</gene>
<dbReference type="AlphaFoldDB" id="A0A2A6BCX8"/>